<name>A0A0K0TC67_ACEPA</name>
<dbReference type="NCBIfam" id="TIGR01683">
    <property type="entry name" value="thiS"/>
    <property type="match status" value="1"/>
</dbReference>
<protein>
    <submittedName>
        <fullName evidence="1">Uncharacterized protein</fullName>
    </submittedName>
</protein>
<dbReference type="InterPro" id="IPR012675">
    <property type="entry name" value="Beta-grasp_dom_sf"/>
</dbReference>
<dbReference type="AlphaFoldDB" id="A0A0K0TC67"/>
<dbReference type="RefSeq" id="WP_003623426.1">
    <property type="nucleotide sequence ID" value="NZ_BSCN01000008.1"/>
</dbReference>
<dbReference type="PATRIC" id="fig|438.10.peg.2026"/>
<dbReference type="OrthoDB" id="197113at2"/>
<dbReference type="EMBL" id="LYUD01000099">
    <property type="protein sequence ID" value="OAZ72971.1"/>
    <property type="molecule type" value="Genomic_DNA"/>
</dbReference>
<dbReference type="Proteomes" id="UP000093796">
    <property type="component" value="Unassembled WGS sequence"/>
</dbReference>
<sequence length="65" mass="6822">MKVVVNDTAHEVSAKTLAALIDELGYSGARIATALNGRFVPKATRNETPLEEGAQIEIVAPMQGG</sequence>
<proteinExistence type="predicted"/>
<accession>A0A0K0TC67</accession>
<dbReference type="GeneID" id="60376840"/>
<dbReference type="InterPro" id="IPR003749">
    <property type="entry name" value="ThiS/MoaD-like"/>
</dbReference>
<dbReference type="Gene3D" id="3.10.20.30">
    <property type="match status" value="1"/>
</dbReference>
<dbReference type="InterPro" id="IPR016155">
    <property type="entry name" value="Mopterin_synth/thiamin_S_b"/>
</dbReference>
<evidence type="ECO:0000313" key="2">
    <source>
        <dbReference type="Proteomes" id="UP000093796"/>
    </source>
</evidence>
<dbReference type="SUPFAM" id="SSF54285">
    <property type="entry name" value="MoaD/ThiS"/>
    <property type="match status" value="1"/>
</dbReference>
<dbReference type="CDD" id="cd00565">
    <property type="entry name" value="Ubl_ThiS"/>
    <property type="match status" value="1"/>
</dbReference>
<comment type="caution">
    <text evidence="1">The sequence shown here is derived from an EMBL/GenBank/DDBJ whole genome shotgun (WGS) entry which is preliminary data.</text>
</comment>
<reference evidence="1 2" key="1">
    <citation type="submission" date="2016-05" db="EMBL/GenBank/DDBJ databases">
        <title>Genome sequencing of Acetobacter pasteurianus strain SRCM100623.</title>
        <authorList>
            <person name="Song Y.R."/>
        </authorList>
    </citation>
    <scope>NUCLEOTIDE SEQUENCE [LARGE SCALE GENOMIC DNA]</scope>
    <source>
        <strain evidence="1 2">SRCM100623</strain>
    </source>
</reference>
<dbReference type="PANTHER" id="PTHR34472:SF1">
    <property type="entry name" value="SULFUR CARRIER PROTEIN THIS"/>
    <property type="match status" value="1"/>
</dbReference>
<dbReference type="Pfam" id="PF02597">
    <property type="entry name" value="ThiS"/>
    <property type="match status" value="1"/>
</dbReference>
<evidence type="ECO:0000313" key="1">
    <source>
        <dbReference type="EMBL" id="OAZ72971.1"/>
    </source>
</evidence>
<dbReference type="eggNOG" id="COG2104">
    <property type="taxonomic scope" value="Bacteria"/>
</dbReference>
<organism evidence="1 2">
    <name type="scientific">Acetobacter pasteurianus</name>
    <name type="common">Acetobacter turbidans</name>
    <dbReference type="NCBI Taxonomy" id="438"/>
    <lineage>
        <taxon>Bacteria</taxon>
        <taxon>Pseudomonadati</taxon>
        <taxon>Pseudomonadota</taxon>
        <taxon>Alphaproteobacteria</taxon>
        <taxon>Acetobacterales</taxon>
        <taxon>Acetobacteraceae</taxon>
        <taxon>Acetobacter</taxon>
    </lineage>
</organism>
<gene>
    <name evidence="1" type="ORF">SRCM100623_01514</name>
</gene>
<dbReference type="PANTHER" id="PTHR34472">
    <property type="entry name" value="SULFUR CARRIER PROTEIN THIS"/>
    <property type="match status" value="1"/>
</dbReference>
<dbReference type="InterPro" id="IPR010035">
    <property type="entry name" value="Thi_S"/>
</dbReference>
<dbReference type="OMA" id="LDYESEW"/>